<gene>
    <name evidence="1" type="ORF">UFOPK2366_00246</name>
</gene>
<organism evidence="1">
    <name type="scientific">freshwater metagenome</name>
    <dbReference type="NCBI Taxonomy" id="449393"/>
    <lineage>
        <taxon>unclassified sequences</taxon>
        <taxon>metagenomes</taxon>
        <taxon>ecological metagenomes</taxon>
    </lineage>
</organism>
<evidence type="ECO:0000313" key="1">
    <source>
        <dbReference type="EMBL" id="CAB4681585.1"/>
    </source>
</evidence>
<sequence length="57" mass="6179">MSFERPVADLAKLVLAWQEFESGDQAPGRVLADLKKAGLPEVLKQLVESGWTPSPTA</sequence>
<dbReference type="AlphaFoldDB" id="A0A6J6N9S1"/>
<name>A0A6J6N9S1_9ZZZZ</name>
<proteinExistence type="predicted"/>
<reference evidence="1" key="1">
    <citation type="submission" date="2020-05" db="EMBL/GenBank/DDBJ databases">
        <authorList>
            <person name="Chiriac C."/>
            <person name="Salcher M."/>
            <person name="Ghai R."/>
            <person name="Kavagutti S V."/>
        </authorList>
    </citation>
    <scope>NUCLEOTIDE SEQUENCE</scope>
</reference>
<accession>A0A6J6N9S1</accession>
<dbReference type="EMBL" id="CAEZXM010000028">
    <property type="protein sequence ID" value="CAB4681585.1"/>
    <property type="molecule type" value="Genomic_DNA"/>
</dbReference>
<protein>
    <submittedName>
        <fullName evidence="1">Unannotated protein</fullName>
    </submittedName>
</protein>